<dbReference type="KEGG" id="grl:LPB144_10540"/>
<dbReference type="OrthoDB" id="580775at2"/>
<organism evidence="1 2">
    <name type="scientific">Christiangramia salexigens</name>
    <dbReference type="NCBI Taxonomy" id="1913577"/>
    <lineage>
        <taxon>Bacteria</taxon>
        <taxon>Pseudomonadati</taxon>
        <taxon>Bacteroidota</taxon>
        <taxon>Flavobacteriia</taxon>
        <taxon>Flavobacteriales</taxon>
        <taxon>Flavobacteriaceae</taxon>
        <taxon>Christiangramia</taxon>
    </lineage>
</organism>
<accession>A0A1L3J6P0</accession>
<name>A0A1L3J6P0_9FLAO</name>
<dbReference type="RefSeq" id="WP_072553503.1">
    <property type="nucleotide sequence ID" value="NZ_CP018153.1"/>
</dbReference>
<dbReference type="STRING" id="1913577.LPB144_10540"/>
<dbReference type="AlphaFoldDB" id="A0A1L3J6P0"/>
<evidence type="ECO:0000313" key="2">
    <source>
        <dbReference type="Proteomes" id="UP000182510"/>
    </source>
</evidence>
<gene>
    <name evidence="1" type="ORF">LPB144_10540</name>
</gene>
<reference evidence="1 2" key="1">
    <citation type="submission" date="2016-11" db="EMBL/GenBank/DDBJ databases">
        <title>Gramella sp. LPB0144 isolated from marine environment.</title>
        <authorList>
            <person name="Kim E."/>
            <person name="Yi H."/>
        </authorList>
    </citation>
    <scope>NUCLEOTIDE SEQUENCE [LARGE SCALE GENOMIC DNA]</scope>
    <source>
        <strain evidence="1 2">LPB0144</strain>
    </source>
</reference>
<protein>
    <submittedName>
        <fullName evidence="1">AMP-binding protein</fullName>
    </submittedName>
</protein>
<keyword evidence="2" id="KW-1185">Reference proteome</keyword>
<evidence type="ECO:0000313" key="1">
    <source>
        <dbReference type="EMBL" id="APG60815.1"/>
    </source>
</evidence>
<dbReference type="InterPro" id="IPR053158">
    <property type="entry name" value="CapK_Type1_Caps_Biosynth"/>
</dbReference>
<dbReference type="EMBL" id="CP018153">
    <property type="protein sequence ID" value="APG60815.1"/>
    <property type="molecule type" value="Genomic_DNA"/>
</dbReference>
<dbReference type="PANTHER" id="PTHR36932:SF1">
    <property type="entry name" value="CAPSULAR POLYSACCHARIDE BIOSYNTHESIS PROTEIN"/>
    <property type="match status" value="1"/>
</dbReference>
<dbReference type="InterPro" id="IPR042099">
    <property type="entry name" value="ANL_N_sf"/>
</dbReference>
<sequence length="436" mass="51040">MDWFKLSLQLNKFPIQKAKQKLEAIQAIPETDYAHYQRKRRNEIIDYHIQHNAFYREFFNWDGFDDWKRVPIMKKADLQQPMKERLSSTYNPKTAYIGKTSGSSGHPFIFAKNRFAHALSWAGFQDRYSWYDIDLNKSLQARFYGIPLDFYGNIQERLKDRISLRRRFNIFDLSEQKMQKFLERFQKSNFEYLNGYTSAIVLFSRFLEKKEIVLKELCPSLKICIVTSERLFEKDKEIIQQSLGVPVINEYGASEVGLIAFENTNNEWVVNSEDLYLEILDENDNILPYGEEGRVVITSLYNKAHPMIRYDIGDTGILSTSSTLKKPVLEKLIGRTNDIARLPDGKVVPGLTFYYVTKTVIEDNGNIKEFVIIQTDNDHFKIEYVSEEEFSPLQKKKIIDAIGVYVGKNLKIEFERLEILKRSPSGKLKQFTSLIE</sequence>
<dbReference type="SUPFAM" id="SSF56801">
    <property type="entry name" value="Acetyl-CoA synthetase-like"/>
    <property type="match status" value="1"/>
</dbReference>
<proteinExistence type="predicted"/>
<dbReference type="Proteomes" id="UP000182510">
    <property type="component" value="Chromosome"/>
</dbReference>
<dbReference type="PANTHER" id="PTHR36932">
    <property type="entry name" value="CAPSULAR POLYSACCHARIDE BIOSYNTHESIS PROTEIN"/>
    <property type="match status" value="1"/>
</dbReference>
<dbReference type="Gene3D" id="3.40.50.12780">
    <property type="entry name" value="N-terminal domain of ligase-like"/>
    <property type="match status" value="1"/>
</dbReference>